<feature type="compositionally biased region" description="Polar residues" evidence="1">
    <location>
        <begin position="12"/>
        <end position="21"/>
    </location>
</feature>
<feature type="transmembrane region" description="Helical" evidence="2">
    <location>
        <begin position="286"/>
        <end position="305"/>
    </location>
</feature>
<comment type="caution">
    <text evidence="3">The sequence shown here is derived from an EMBL/GenBank/DDBJ whole genome shotgun (WGS) entry which is preliminary data.</text>
</comment>
<sequence length="351" mass="40532">MFKKRGDMGSKSLPSSFKQKNSYSNISIQERGSDIVLHSSSLSSSAKKSSPLAKSSWCNEDSTISHKSWLNRRWSTVSGSLLVRQRNKKTTASRNWLNRQKRRTFPPSSDILRLEHKRYFKRQRNRQSLADILTAFYSSSDSSSVSKRIGKILKKKGKQPYRKKARLHVDTQQQQQYYTEQQIKSAVMAMFQPPPTISSKSSSPSTPIKFPTPPKRFSAVFIDSAGKHGKVNYIEPSKSKPKQLLHYFQHGVTHKLPTAITTIPEEDAPSYCLDSKCNQTRLEATLFLFGFIFFPFWWIGVWVHYRRPVQDHHYNDLFSVRTFVYLNTIFTFISILLIIVILSLIIWLVKA</sequence>
<evidence type="ECO:0000313" key="4">
    <source>
        <dbReference type="Proteomes" id="UP001476247"/>
    </source>
</evidence>
<keyword evidence="2" id="KW-0812">Transmembrane</keyword>
<gene>
    <name evidence="3" type="ORF">HPULCUR_001895</name>
</gene>
<accession>A0ABP9XQU1</accession>
<protein>
    <submittedName>
        <fullName evidence="3">Uncharacterized protein</fullName>
    </submittedName>
</protein>
<keyword evidence="2" id="KW-1133">Transmembrane helix</keyword>
<proteinExistence type="predicted"/>
<evidence type="ECO:0000256" key="1">
    <source>
        <dbReference type="SAM" id="MobiDB-lite"/>
    </source>
</evidence>
<reference evidence="3 4" key="1">
    <citation type="submission" date="2024-04" db="EMBL/GenBank/DDBJ databases">
        <title>genome sequences of Mucor flavus KT1a and Helicostylum pulchrum KT1b strains isolation_sourced from the surface of a dry-aged beef.</title>
        <authorList>
            <person name="Toyotome T."/>
            <person name="Hosono M."/>
            <person name="Torimaru M."/>
            <person name="Fukuda K."/>
            <person name="Mikami N."/>
        </authorList>
    </citation>
    <scope>NUCLEOTIDE SEQUENCE [LARGE SCALE GENOMIC DNA]</scope>
    <source>
        <strain evidence="3 4">KT1b</strain>
    </source>
</reference>
<keyword evidence="4" id="KW-1185">Reference proteome</keyword>
<name>A0ABP9XQU1_9FUNG</name>
<evidence type="ECO:0000256" key="2">
    <source>
        <dbReference type="SAM" id="Phobius"/>
    </source>
</evidence>
<dbReference type="EMBL" id="BAABUJ010000006">
    <property type="protein sequence ID" value="GAA5796523.1"/>
    <property type="molecule type" value="Genomic_DNA"/>
</dbReference>
<dbReference type="Proteomes" id="UP001476247">
    <property type="component" value="Unassembled WGS sequence"/>
</dbReference>
<feature type="transmembrane region" description="Helical" evidence="2">
    <location>
        <begin position="325"/>
        <end position="349"/>
    </location>
</feature>
<evidence type="ECO:0000313" key="3">
    <source>
        <dbReference type="EMBL" id="GAA5796523.1"/>
    </source>
</evidence>
<organism evidence="3 4">
    <name type="scientific">Helicostylum pulchrum</name>
    <dbReference type="NCBI Taxonomy" id="562976"/>
    <lineage>
        <taxon>Eukaryota</taxon>
        <taxon>Fungi</taxon>
        <taxon>Fungi incertae sedis</taxon>
        <taxon>Mucoromycota</taxon>
        <taxon>Mucoromycotina</taxon>
        <taxon>Mucoromycetes</taxon>
        <taxon>Mucorales</taxon>
        <taxon>Mucorineae</taxon>
        <taxon>Mucoraceae</taxon>
        <taxon>Helicostylum</taxon>
    </lineage>
</organism>
<keyword evidence="2" id="KW-0472">Membrane</keyword>
<feature type="region of interest" description="Disordered" evidence="1">
    <location>
        <begin position="1"/>
        <end position="21"/>
    </location>
</feature>